<dbReference type="EMBL" id="JTDF01000052">
    <property type="protein sequence ID" value="KAF8572389.1"/>
    <property type="molecule type" value="Genomic_DNA"/>
</dbReference>
<name>A0A8T0DWW8_9TREM</name>
<dbReference type="OrthoDB" id="8939517at2759"/>
<dbReference type="AlphaFoldDB" id="A0A8T0DWW8"/>
<gene>
    <name evidence="2" type="ORF">P879_00349</name>
</gene>
<feature type="compositionally biased region" description="Basic and acidic residues" evidence="1">
    <location>
        <begin position="116"/>
        <end position="132"/>
    </location>
</feature>
<reference evidence="2 3" key="1">
    <citation type="submission" date="2019-07" db="EMBL/GenBank/DDBJ databases">
        <title>Annotation for the trematode Paragonimus westermani.</title>
        <authorList>
            <person name="Choi Y.-J."/>
        </authorList>
    </citation>
    <scope>NUCLEOTIDE SEQUENCE [LARGE SCALE GENOMIC DNA]</scope>
    <source>
        <strain evidence="2">180907_Pwestermani</strain>
    </source>
</reference>
<evidence type="ECO:0008006" key="4">
    <source>
        <dbReference type="Google" id="ProtNLM"/>
    </source>
</evidence>
<proteinExistence type="predicted"/>
<feature type="region of interest" description="Disordered" evidence="1">
    <location>
        <begin position="108"/>
        <end position="132"/>
    </location>
</feature>
<accession>A0A8T0DWW8</accession>
<evidence type="ECO:0000313" key="2">
    <source>
        <dbReference type="EMBL" id="KAF8572389.1"/>
    </source>
</evidence>
<dbReference type="Proteomes" id="UP000699462">
    <property type="component" value="Unassembled WGS sequence"/>
</dbReference>
<evidence type="ECO:0000313" key="3">
    <source>
        <dbReference type="Proteomes" id="UP000699462"/>
    </source>
</evidence>
<keyword evidence="3" id="KW-1185">Reference proteome</keyword>
<protein>
    <recommendedName>
        <fullName evidence="4">DUF4806 domain-containing protein</fullName>
    </recommendedName>
</protein>
<sequence length="294" mass="32837">MTTKDLKRPRGCSRSNVYRLAKLARQERYGGNCTTPTAFVAKEEQLIPPVLQHFQGKRWSGIASTKHHKLLLDAVTTPTGSKPYKVKMHRATDDLQLAYRCQRPLEQLSDIPSSDATDKMDRGGKRKRQPIDRSDFTCEVEEKRKHAVYEVDIDYSPPPPQLENMSHACSSPKRWTLGSMENLPTFSNPIASSPPAAHSEAMCKNDTVKEVRQLKGNWKKRKYIPSCVGGTSIGECTRNVVRTLLTDDVAKTVNWRGVNNRVSIASSTLAATIVESIMKKAYPGVSHSDVRGTI</sequence>
<comment type="caution">
    <text evidence="2">The sequence shown here is derived from an EMBL/GenBank/DDBJ whole genome shotgun (WGS) entry which is preliminary data.</text>
</comment>
<organism evidence="2 3">
    <name type="scientific">Paragonimus westermani</name>
    <dbReference type="NCBI Taxonomy" id="34504"/>
    <lineage>
        <taxon>Eukaryota</taxon>
        <taxon>Metazoa</taxon>
        <taxon>Spiralia</taxon>
        <taxon>Lophotrochozoa</taxon>
        <taxon>Platyhelminthes</taxon>
        <taxon>Trematoda</taxon>
        <taxon>Digenea</taxon>
        <taxon>Plagiorchiida</taxon>
        <taxon>Troglotremata</taxon>
        <taxon>Troglotrematidae</taxon>
        <taxon>Paragonimus</taxon>
    </lineage>
</organism>
<evidence type="ECO:0000256" key="1">
    <source>
        <dbReference type="SAM" id="MobiDB-lite"/>
    </source>
</evidence>